<accession>A0ABQ0AQ88</accession>
<dbReference type="InterPro" id="IPR027417">
    <property type="entry name" value="P-loop_NTPase"/>
</dbReference>
<proteinExistence type="predicted"/>
<dbReference type="Pfam" id="PF13469">
    <property type="entry name" value="Sulfotransfer_3"/>
    <property type="match status" value="1"/>
</dbReference>
<gene>
    <name evidence="1" type="ORF">NBRC116598_34880</name>
</gene>
<dbReference type="RefSeq" id="WP_353401874.1">
    <property type="nucleotide sequence ID" value="NZ_BAABWU010000017.1"/>
</dbReference>
<evidence type="ECO:0000313" key="1">
    <source>
        <dbReference type="EMBL" id="GAA6198043.1"/>
    </source>
</evidence>
<dbReference type="SUPFAM" id="SSF52540">
    <property type="entry name" value="P-loop containing nucleoside triphosphate hydrolases"/>
    <property type="match status" value="1"/>
</dbReference>
<dbReference type="Proteomes" id="UP001441944">
    <property type="component" value="Unassembled WGS sequence"/>
</dbReference>
<sequence length="305" mass="33671">MAIKVLYIAGAGRSGSTFLSLMLAQHDQVQNIGQIRDLSEAHKDKAPCSCGSSVPDCAYWAPVVATLATRHGTDALQKLRAGMAAFGQAAGADTNWGDAGVRQTLQQDHAEFLTLFGDLYRAASEEAGGRMLIDSSKSVDLCLALSLLPEVELHILNLMRDPRAVAVSWAKVLKRPKVLRGRTRNWAGRQRRLAVLRDLAPERFLALRYEDLTVDPQGWIGKIQTWAGLEQDLSLFTGSNTADISWERSHLFPPANATVLKERKETIVVKPAESWKREEHAALHAMAEELTFPFAETLGYRRGLD</sequence>
<keyword evidence="2" id="KW-1185">Reference proteome</keyword>
<reference evidence="1 2" key="1">
    <citation type="submission" date="2024-04" db="EMBL/GenBank/DDBJ databases">
        <title>Draft genome sequence of Pseudophaeobacter arcticus NBRC 116598.</title>
        <authorList>
            <person name="Miyakawa T."/>
            <person name="Kusuya Y."/>
            <person name="Miura T."/>
        </authorList>
    </citation>
    <scope>NUCLEOTIDE SEQUENCE [LARGE SCALE GENOMIC DNA]</scope>
    <source>
        <strain evidence="1 2">SU-CL00105</strain>
    </source>
</reference>
<comment type="caution">
    <text evidence="1">The sequence shown here is derived from an EMBL/GenBank/DDBJ whole genome shotgun (WGS) entry which is preliminary data.</text>
</comment>
<dbReference type="EMBL" id="BAABWU010000017">
    <property type="protein sequence ID" value="GAA6198043.1"/>
    <property type="molecule type" value="Genomic_DNA"/>
</dbReference>
<dbReference type="Gene3D" id="3.40.50.300">
    <property type="entry name" value="P-loop containing nucleotide triphosphate hydrolases"/>
    <property type="match status" value="1"/>
</dbReference>
<organism evidence="1 2">
    <name type="scientific">Pseudophaeobacter arcticus</name>
    <dbReference type="NCBI Taxonomy" id="385492"/>
    <lineage>
        <taxon>Bacteria</taxon>
        <taxon>Pseudomonadati</taxon>
        <taxon>Pseudomonadota</taxon>
        <taxon>Alphaproteobacteria</taxon>
        <taxon>Rhodobacterales</taxon>
        <taxon>Paracoccaceae</taxon>
        <taxon>Pseudophaeobacter</taxon>
    </lineage>
</organism>
<protein>
    <recommendedName>
        <fullName evidence="3">Sulfotransferase family protein</fullName>
    </recommendedName>
</protein>
<evidence type="ECO:0008006" key="3">
    <source>
        <dbReference type="Google" id="ProtNLM"/>
    </source>
</evidence>
<name>A0ABQ0AQ88_9RHOB</name>
<evidence type="ECO:0000313" key="2">
    <source>
        <dbReference type="Proteomes" id="UP001441944"/>
    </source>
</evidence>